<dbReference type="EMBL" id="VUMT01000001">
    <property type="protein sequence ID" value="MSS62562.1"/>
    <property type="molecule type" value="Genomic_DNA"/>
</dbReference>
<dbReference type="CDD" id="cd06225">
    <property type="entry name" value="HAMP"/>
    <property type="match status" value="1"/>
</dbReference>
<dbReference type="InterPro" id="IPR050706">
    <property type="entry name" value="Cyclic-di-GMP_PDE-like"/>
</dbReference>
<dbReference type="CDD" id="cd01948">
    <property type="entry name" value="EAL"/>
    <property type="match status" value="1"/>
</dbReference>
<reference evidence="10 11" key="1">
    <citation type="submission" date="2019-08" db="EMBL/GenBank/DDBJ databases">
        <title>In-depth cultivation of the pig gut microbiome towards novel bacterial diversity and tailored functional studies.</title>
        <authorList>
            <person name="Wylensek D."/>
            <person name="Hitch T.C.A."/>
            <person name="Clavel T."/>
        </authorList>
    </citation>
    <scope>NUCLEOTIDE SEQUENCE [LARGE SCALE GENOMIC DNA]</scope>
    <source>
        <strain evidence="10 11">WCA-693-APC-MOT-I</strain>
    </source>
</reference>
<gene>
    <name evidence="10" type="ORF">FYJ58_01460</name>
</gene>
<dbReference type="GO" id="GO:0005886">
    <property type="term" value="C:plasma membrane"/>
    <property type="evidence" value="ECO:0007669"/>
    <property type="project" value="UniProtKB-SubCell"/>
</dbReference>
<dbReference type="PROSITE" id="PS50885">
    <property type="entry name" value="HAMP"/>
    <property type="match status" value="1"/>
</dbReference>
<dbReference type="Proteomes" id="UP000482209">
    <property type="component" value="Unassembled WGS sequence"/>
</dbReference>
<dbReference type="SMART" id="SM00267">
    <property type="entry name" value="GGDEF"/>
    <property type="match status" value="1"/>
</dbReference>
<feature type="domain" description="EAL" evidence="7">
    <location>
        <begin position="546"/>
        <end position="800"/>
    </location>
</feature>
<evidence type="ECO:0000256" key="2">
    <source>
        <dbReference type="ARBA" id="ARBA00022475"/>
    </source>
</evidence>
<dbReference type="InterPro" id="IPR029787">
    <property type="entry name" value="Nucleotide_cyclase"/>
</dbReference>
<organism evidence="10 11">
    <name type="scientific">Velocimicrobium porci</name>
    <dbReference type="NCBI Taxonomy" id="2606634"/>
    <lineage>
        <taxon>Bacteria</taxon>
        <taxon>Bacillati</taxon>
        <taxon>Bacillota</taxon>
        <taxon>Clostridia</taxon>
        <taxon>Lachnospirales</taxon>
        <taxon>Lachnospiraceae</taxon>
        <taxon>Velocimicrobium</taxon>
    </lineage>
</organism>
<dbReference type="CDD" id="cd01949">
    <property type="entry name" value="GGDEF"/>
    <property type="match status" value="1"/>
</dbReference>
<evidence type="ECO:0000256" key="6">
    <source>
        <dbReference type="SAM" id="Phobius"/>
    </source>
</evidence>
<evidence type="ECO:0000256" key="4">
    <source>
        <dbReference type="ARBA" id="ARBA00022989"/>
    </source>
</evidence>
<dbReference type="InterPro" id="IPR003660">
    <property type="entry name" value="HAMP_dom"/>
</dbReference>
<dbReference type="CDD" id="cd12912">
    <property type="entry name" value="PDC2_MCP_like"/>
    <property type="match status" value="1"/>
</dbReference>
<protein>
    <submittedName>
        <fullName evidence="10">EAL domain-containing protein</fullName>
    </submittedName>
</protein>
<comment type="subcellular location">
    <subcellularLocation>
        <location evidence="1">Cell membrane</location>
        <topology evidence="1">Multi-pass membrane protein</topology>
    </subcellularLocation>
</comment>
<dbReference type="SMART" id="SM00304">
    <property type="entry name" value="HAMP"/>
    <property type="match status" value="1"/>
</dbReference>
<evidence type="ECO:0000259" key="9">
    <source>
        <dbReference type="PROSITE" id="PS50887"/>
    </source>
</evidence>
<feature type="transmembrane region" description="Helical" evidence="6">
    <location>
        <begin position="21"/>
        <end position="41"/>
    </location>
</feature>
<evidence type="ECO:0000256" key="5">
    <source>
        <dbReference type="ARBA" id="ARBA00023136"/>
    </source>
</evidence>
<dbReference type="SUPFAM" id="SSF158472">
    <property type="entry name" value="HAMP domain-like"/>
    <property type="match status" value="1"/>
</dbReference>
<comment type="caution">
    <text evidence="10">The sequence shown here is derived from an EMBL/GenBank/DDBJ whole genome shotgun (WGS) entry which is preliminary data.</text>
</comment>
<accession>A0A6L5XV24</accession>
<dbReference type="Pfam" id="PF00990">
    <property type="entry name" value="GGDEF"/>
    <property type="match status" value="1"/>
</dbReference>
<dbReference type="PANTHER" id="PTHR33121">
    <property type="entry name" value="CYCLIC DI-GMP PHOSPHODIESTERASE PDEF"/>
    <property type="match status" value="1"/>
</dbReference>
<dbReference type="RefSeq" id="WP_154516168.1">
    <property type="nucleotide sequence ID" value="NZ_VUMT01000001.1"/>
</dbReference>
<dbReference type="InterPro" id="IPR035919">
    <property type="entry name" value="EAL_sf"/>
</dbReference>
<keyword evidence="2" id="KW-1003">Cell membrane</keyword>
<keyword evidence="5 6" id="KW-0472">Membrane</keyword>
<evidence type="ECO:0000313" key="11">
    <source>
        <dbReference type="Proteomes" id="UP000482209"/>
    </source>
</evidence>
<dbReference type="SMART" id="SM00052">
    <property type="entry name" value="EAL"/>
    <property type="match status" value="1"/>
</dbReference>
<dbReference type="InterPro" id="IPR033479">
    <property type="entry name" value="dCache_1"/>
</dbReference>
<dbReference type="GO" id="GO:0007165">
    <property type="term" value="P:signal transduction"/>
    <property type="evidence" value="ECO:0007669"/>
    <property type="project" value="InterPro"/>
</dbReference>
<feature type="domain" description="HAMP" evidence="8">
    <location>
        <begin position="329"/>
        <end position="381"/>
    </location>
</feature>
<dbReference type="PROSITE" id="PS50883">
    <property type="entry name" value="EAL"/>
    <property type="match status" value="1"/>
</dbReference>
<dbReference type="Pfam" id="PF02743">
    <property type="entry name" value="dCache_1"/>
    <property type="match status" value="1"/>
</dbReference>
<dbReference type="Gene3D" id="3.30.70.270">
    <property type="match status" value="1"/>
</dbReference>
<dbReference type="InterPro" id="IPR043128">
    <property type="entry name" value="Rev_trsase/Diguanyl_cyclase"/>
</dbReference>
<keyword evidence="11" id="KW-1185">Reference proteome</keyword>
<keyword evidence="4 6" id="KW-1133">Transmembrane helix</keyword>
<proteinExistence type="predicted"/>
<name>A0A6L5XV24_9FIRM</name>
<dbReference type="SUPFAM" id="SSF141868">
    <property type="entry name" value="EAL domain-like"/>
    <property type="match status" value="1"/>
</dbReference>
<dbReference type="CDD" id="cd18773">
    <property type="entry name" value="PDC1_HK_sensor"/>
    <property type="match status" value="1"/>
</dbReference>
<feature type="transmembrane region" description="Helical" evidence="6">
    <location>
        <begin position="305"/>
        <end position="327"/>
    </location>
</feature>
<dbReference type="GO" id="GO:0071111">
    <property type="term" value="F:cyclic-guanylate-specific phosphodiesterase activity"/>
    <property type="evidence" value="ECO:0007669"/>
    <property type="project" value="InterPro"/>
</dbReference>
<evidence type="ECO:0000256" key="1">
    <source>
        <dbReference type="ARBA" id="ARBA00004651"/>
    </source>
</evidence>
<evidence type="ECO:0000259" key="8">
    <source>
        <dbReference type="PROSITE" id="PS50885"/>
    </source>
</evidence>
<dbReference type="PROSITE" id="PS50887">
    <property type="entry name" value="GGDEF"/>
    <property type="match status" value="1"/>
</dbReference>
<dbReference type="Gene3D" id="3.30.450.20">
    <property type="entry name" value="PAS domain"/>
    <property type="match status" value="1"/>
</dbReference>
<dbReference type="PANTHER" id="PTHR33121:SF70">
    <property type="entry name" value="SIGNALING PROTEIN YKOW"/>
    <property type="match status" value="1"/>
</dbReference>
<dbReference type="Gene3D" id="3.20.20.450">
    <property type="entry name" value="EAL domain"/>
    <property type="match status" value="1"/>
</dbReference>
<dbReference type="Gene3D" id="1.10.8.500">
    <property type="entry name" value="HAMP domain in histidine kinase"/>
    <property type="match status" value="1"/>
</dbReference>
<dbReference type="Pfam" id="PF00672">
    <property type="entry name" value="HAMP"/>
    <property type="match status" value="1"/>
</dbReference>
<feature type="domain" description="GGDEF" evidence="9">
    <location>
        <begin position="408"/>
        <end position="537"/>
    </location>
</feature>
<dbReference type="AlphaFoldDB" id="A0A6L5XV24"/>
<sequence>MQNQKLLKNIHKLSFKLFISTIFPITIVLTIAAILCINTVFSSTNNLIKQQLKVESDSSCTQILALLDQYLSLLSRESNNNCLQNYLRALTSDKTPKTTAYYTDVEKILNNISLAKPDVILFSWIADFDSQYGFSNSDANWSVDSKKWDIQKQPWYKNTTANDLPYITDIYNAPIQNLPVVSIIVPILDENTGTCLGVLGVNIKLNYIKKFISKNQQLSEMQNIIIDGNNKILSHPNDEYLDTNISDYLYSDVKTINNTEKNQELFSYSIENQKFLAIITDLPGYSWKVITTVPKNYSHSQIAPLAHNILIILIGCILVLFLVMMTISKRIASPLEKITAAAKEIAKGNYSFRISSSAKDEIGELARAVDTSIHALRHRALFDDLTQIYNEYALTTQIQTLFKENPTSFFAIIRFDIARFKLINDMFGETKGDALLQYIANILIDQVSPESAFGRLNNDVFCICRKYTTKDELVDFIDKLSLHIEAFPINFNLIPYFGICISVPSTVPSISILFDWSKLALNTIKGSTLTNYAFYDSTMRNQLLTEGKIEREMVKALKTKQFQVYLQPKCNIKSSEVVGAEALVRWIHPMDGFINPASFIPLFEKNGFIVRLDEYVWEETCRILREWLDKSYRAIPISINISRVHMFDPEFIKKLLHLIKTYQIPTHLLELEFTESVFVEDISQLYSIMNQLRENGFILAMDDFGSGYSSLNMLKEGPVDVIKIDREFLNDTVTTDNGKIVIRNTISMINQLHKGIVAEGVETKEQANFLLSVGCNIAQGFYYSKPISQLEFEKFAFHINT</sequence>
<dbReference type="SUPFAM" id="SSF55073">
    <property type="entry name" value="Nucleotide cyclase"/>
    <property type="match status" value="1"/>
</dbReference>
<evidence type="ECO:0000256" key="3">
    <source>
        <dbReference type="ARBA" id="ARBA00022692"/>
    </source>
</evidence>
<dbReference type="NCBIfam" id="TIGR00254">
    <property type="entry name" value="GGDEF"/>
    <property type="match status" value="1"/>
</dbReference>
<keyword evidence="3 6" id="KW-0812">Transmembrane</keyword>
<dbReference type="InterPro" id="IPR001633">
    <property type="entry name" value="EAL_dom"/>
</dbReference>
<evidence type="ECO:0000313" key="10">
    <source>
        <dbReference type="EMBL" id="MSS62562.1"/>
    </source>
</evidence>
<dbReference type="InterPro" id="IPR000160">
    <property type="entry name" value="GGDEF_dom"/>
</dbReference>
<evidence type="ECO:0000259" key="7">
    <source>
        <dbReference type="PROSITE" id="PS50883"/>
    </source>
</evidence>
<dbReference type="Pfam" id="PF00563">
    <property type="entry name" value="EAL"/>
    <property type="match status" value="1"/>
</dbReference>